<keyword evidence="2" id="KW-1185">Reference proteome</keyword>
<dbReference type="InterPro" id="IPR001878">
    <property type="entry name" value="Znf_CCHC"/>
</dbReference>
<dbReference type="PANTHER" id="PTHR22955">
    <property type="entry name" value="RETROTRANSPOSON"/>
    <property type="match status" value="1"/>
</dbReference>
<sequence length="341" mass="38468">MEEKLKGKIQLLSLTISKTNGVLDKGIPEKIERHKDALSKVIASIEESKREVEQSKLEKGELLKDVEAWGREIEEKIDEGDTEMTRLREYLDDPPRLRKSFHVQQSGSHQRGCVYCDDKSHKSPECKECVSIEDRKRKLRDKALCFNCTGNNHRAAQCRSRTNCLNCKQKHHTSICDKVVGEQKAMTASTEGEKVCHPVVVVNANGTKCRALLDTGATGSYASAYLLDLLKLKPKTTLNRRIQTIMGIETKNIHVYDIKVGNLKGDCEILVCVTKIESLRRLKTLTQRHGPDWLSDPGKWPKDIVTAPSVESEKESKVIKQIVNVAVEHQTDDLDDLLTKT</sequence>
<name>A0A7D9IAY8_PARCT</name>
<evidence type="ECO:0000313" key="1">
    <source>
        <dbReference type="EMBL" id="CAB4005922.1"/>
    </source>
</evidence>
<dbReference type="Pfam" id="PF13650">
    <property type="entry name" value="Asp_protease_2"/>
    <property type="match status" value="1"/>
</dbReference>
<gene>
    <name evidence="1" type="ORF">PACLA_8A024720</name>
</gene>
<dbReference type="OrthoDB" id="6783651at2759"/>
<reference evidence="1" key="1">
    <citation type="submission" date="2020-04" db="EMBL/GenBank/DDBJ databases">
        <authorList>
            <person name="Alioto T."/>
            <person name="Alioto T."/>
            <person name="Gomez Garrido J."/>
        </authorList>
    </citation>
    <scope>NUCLEOTIDE SEQUENCE</scope>
    <source>
        <strain evidence="1">A484AB</strain>
    </source>
</reference>
<protein>
    <submittedName>
        <fullName evidence="1">Pro-Pol poly</fullName>
    </submittedName>
</protein>
<dbReference type="EMBL" id="CACRXK020005356">
    <property type="protein sequence ID" value="CAB4005922.1"/>
    <property type="molecule type" value="Genomic_DNA"/>
</dbReference>
<accession>A0A7D9IAY8</accession>
<evidence type="ECO:0000313" key="2">
    <source>
        <dbReference type="Proteomes" id="UP001152795"/>
    </source>
</evidence>
<dbReference type="SUPFAM" id="SSF50630">
    <property type="entry name" value="Acid proteases"/>
    <property type="match status" value="1"/>
</dbReference>
<dbReference type="Gene3D" id="2.40.70.10">
    <property type="entry name" value="Acid Proteases"/>
    <property type="match status" value="1"/>
</dbReference>
<dbReference type="PANTHER" id="PTHR22955:SF65">
    <property type="entry name" value="INTEGRASE CATALYTIC DOMAIN-CONTAINING PROTEIN"/>
    <property type="match status" value="1"/>
</dbReference>
<dbReference type="InterPro" id="IPR021109">
    <property type="entry name" value="Peptidase_aspartic_dom_sf"/>
</dbReference>
<dbReference type="Proteomes" id="UP001152795">
    <property type="component" value="Unassembled WGS sequence"/>
</dbReference>
<dbReference type="AlphaFoldDB" id="A0A7D9IAY8"/>
<organism evidence="1 2">
    <name type="scientific">Paramuricea clavata</name>
    <name type="common">Red gorgonian</name>
    <name type="synonym">Violescent sea-whip</name>
    <dbReference type="NCBI Taxonomy" id="317549"/>
    <lineage>
        <taxon>Eukaryota</taxon>
        <taxon>Metazoa</taxon>
        <taxon>Cnidaria</taxon>
        <taxon>Anthozoa</taxon>
        <taxon>Octocorallia</taxon>
        <taxon>Malacalcyonacea</taxon>
        <taxon>Plexauridae</taxon>
        <taxon>Paramuricea</taxon>
    </lineage>
</organism>
<dbReference type="GO" id="GO:0003676">
    <property type="term" value="F:nucleic acid binding"/>
    <property type="evidence" value="ECO:0007669"/>
    <property type="project" value="InterPro"/>
</dbReference>
<dbReference type="SMART" id="SM00343">
    <property type="entry name" value="ZnF_C2HC"/>
    <property type="match status" value="2"/>
</dbReference>
<dbReference type="GO" id="GO:0008270">
    <property type="term" value="F:zinc ion binding"/>
    <property type="evidence" value="ECO:0007669"/>
    <property type="project" value="InterPro"/>
</dbReference>
<proteinExistence type="predicted"/>
<comment type="caution">
    <text evidence="1">The sequence shown here is derived from an EMBL/GenBank/DDBJ whole genome shotgun (WGS) entry which is preliminary data.</text>
</comment>